<dbReference type="PANTHER" id="PTHR36488">
    <property type="entry name" value="CASP-LIKE PROTEIN 1U1"/>
    <property type="match status" value="1"/>
</dbReference>
<dbReference type="NCBIfam" id="TIGR01569">
    <property type="entry name" value="A_tha_TIGR01569"/>
    <property type="match status" value="1"/>
</dbReference>
<dbReference type="InterPro" id="IPR044173">
    <property type="entry name" value="CASPL"/>
</dbReference>
<accession>A0A7N0V7L6</accession>
<sequence length="218" mass="23974">MAAAASSDQDDIKKSFSINRDNKTLSMANSGSDKRLFFWQIVLRVLAIVFGASAIGVIVTSDQTVLIYGIEFDAKYTYSAAFKFLVGADAVICACAILSLITVISWGPPRSDHKYHFAIFFHDLVMMVLEISGCAAASAIGWIALYGQNDVGWVTVCDHAAKFCIQVLISLIFSFLAFFVFLILTVMSTYKLKQDLELKHHEMLLKDGGWALNGTLPP</sequence>
<dbReference type="Proteomes" id="UP000594263">
    <property type="component" value="Unplaced"/>
</dbReference>
<feature type="transmembrane region" description="Helical" evidence="8">
    <location>
        <begin position="36"/>
        <end position="60"/>
    </location>
</feature>
<dbReference type="InterPro" id="IPR006702">
    <property type="entry name" value="CASP_dom"/>
</dbReference>
<comment type="similarity">
    <text evidence="2 8">Belongs to the Casparian strip membrane proteins (CASP) family.</text>
</comment>
<dbReference type="GO" id="GO:0005886">
    <property type="term" value="C:plasma membrane"/>
    <property type="evidence" value="ECO:0007669"/>
    <property type="project" value="UniProtKB-SubCell"/>
</dbReference>
<evidence type="ECO:0000256" key="2">
    <source>
        <dbReference type="ARBA" id="ARBA00007651"/>
    </source>
</evidence>
<comment type="subcellular location">
    <subcellularLocation>
        <location evidence="1 8">Cell membrane</location>
        <topology evidence="1 8">Multi-pass membrane protein</topology>
    </subcellularLocation>
</comment>
<dbReference type="Pfam" id="PF04535">
    <property type="entry name" value="CASP_dom"/>
    <property type="match status" value="1"/>
</dbReference>
<evidence type="ECO:0000256" key="1">
    <source>
        <dbReference type="ARBA" id="ARBA00004651"/>
    </source>
</evidence>
<dbReference type="InterPro" id="IPR006459">
    <property type="entry name" value="CASP/CASPL"/>
</dbReference>
<keyword evidence="5 8" id="KW-0812">Transmembrane</keyword>
<dbReference type="EnsemblPlants" id="Kaladp0131s0003.1.v1.1">
    <property type="protein sequence ID" value="Kaladp0131s0003.1.v1.1"/>
    <property type="gene ID" value="Kaladp0131s0003.v1.1"/>
</dbReference>
<organism evidence="10 11">
    <name type="scientific">Kalanchoe fedtschenkoi</name>
    <name type="common">Lavender scallops</name>
    <name type="synonym">South American air plant</name>
    <dbReference type="NCBI Taxonomy" id="63787"/>
    <lineage>
        <taxon>Eukaryota</taxon>
        <taxon>Viridiplantae</taxon>
        <taxon>Streptophyta</taxon>
        <taxon>Embryophyta</taxon>
        <taxon>Tracheophyta</taxon>
        <taxon>Spermatophyta</taxon>
        <taxon>Magnoliopsida</taxon>
        <taxon>eudicotyledons</taxon>
        <taxon>Gunneridae</taxon>
        <taxon>Pentapetalae</taxon>
        <taxon>Saxifragales</taxon>
        <taxon>Crassulaceae</taxon>
        <taxon>Kalanchoe</taxon>
    </lineage>
</organism>
<keyword evidence="7 8" id="KW-0472">Membrane</keyword>
<dbReference type="OMA" id="CHKMTAS"/>
<evidence type="ECO:0000256" key="4">
    <source>
        <dbReference type="ARBA" id="ARBA00022475"/>
    </source>
</evidence>
<dbReference type="AlphaFoldDB" id="A0A7N0V7L6"/>
<reference evidence="10" key="1">
    <citation type="submission" date="2021-01" db="UniProtKB">
        <authorList>
            <consortium name="EnsemblPlants"/>
        </authorList>
    </citation>
    <scope>IDENTIFICATION</scope>
</reference>
<feature type="domain" description="Casparian strip membrane protein" evidence="9">
    <location>
        <begin position="39"/>
        <end position="180"/>
    </location>
</feature>
<evidence type="ECO:0000256" key="6">
    <source>
        <dbReference type="ARBA" id="ARBA00022989"/>
    </source>
</evidence>
<keyword evidence="11" id="KW-1185">Reference proteome</keyword>
<feature type="transmembrane region" description="Helical" evidence="8">
    <location>
        <begin position="165"/>
        <end position="190"/>
    </location>
</feature>
<evidence type="ECO:0000256" key="3">
    <source>
        <dbReference type="ARBA" id="ARBA00011489"/>
    </source>
</evidence>
<dbReference type="PANTHER" id="PTHR36488:SF8">
    <property type="entry name" value="CASP-LIKE PROTEIN 1U1"/>
    <property type="match status" value="1"/>
</dbReference>
<evidence type="ECO:0000256" key="7">
    <source>
        <dbReference type="ARBA" id="ARBA00023136"/>
    </source>
</evidence>
<comment type="subunit">
    <text evidence="3 8">Homodimer and heterodimers.</text>
</comment>
<keyword evidence="6 8" id="KW-1133">Transmembrane helix</keyword>
<evidence type="ECO:0000313" key="11">
    <source>
        <dbReference type="Proteomes" id="UP000594263"/>
    </source>
</evidence>
<feature type="transmembrane region" description="Helical" evidence="8">
    <location>
        <begin position="80"/>
        <end position="104"/>
    </location>
</feature>
<keyword evidence="4 8" id="KW-1003">Cell membrane</keyword>
<name>A0A7N0V7L6_KALFE</name>
<evidence type="ECO:0000256" key="5">
    <source>
        <dbReference type="ARBA" id="ARBA00022692"/>
    </source>
</evidence>
<evidence type="ECO:0000259" key="9">
    <source>
        <dbReference type="Pfam" id="PF04535"/>
    </source>
</evidence>
<evidence type="ECO:0000256" key="8">
    <source>
        <dbReference type="RuleBase" id="RU361233"/>
    </source>
</evidence>
<feature type="transmembrane region" description="Helical" evidence="8">
    <location>
        <begin position="124"/>
        <end position="145"/>
    </location>
</feature>
<protein>
    <recommendedName>
        <fullName evidence="8">CASP-like protein</fullName>
    </recommendedName>
</protein>
<dbReference type="Gramene" id="Kaladp0131s0003.1.v1.1">
    <property type="protein sequence ID" value="Kaladp0131s0003.1.v1.1"/>
    <property type="gene ID" value="Kaladp0131s0003.v1.1"/>
</dbReference>
<proteinExistence type="inferred from homology"/>
<evidence type="ECO:0000313" key="10">
    <source>
        <dbReference type="EnsemblPlants" id="Kaladp0131s0003.1.v1.1"/>
    </source>
</evidence>